<proteinExistence type="predicted"/>
<sequence length="62" mass="6935">MPTAYPTYSCSSRTPQNNIITLPILSMGMDIVGPFPAVARQRKFLLMAVDYFSKWVEAKPLA</sequence>
<evidence type="ECO:0000313" key="1">
    <source>
        <dbReference type="EMBL" id="KAL0411528.1"/>
    </source>
</evidence>
<dbReference type="GO" id="GO:0003676">
    <property type="term" value="F:nucleic acid binding"/>
    <property type="evidence" value="ECO:0007669"/>
    <property type="project" value="InterPro"/>
</dbReference>
<organism evidence="1">
    <name type="scientific">Sesamum latifolium</name>
    <dbReference type="NCBI Taxonomy" id="2727402"/>
    <lineage>
        <taxon>Eukaryota</taxon>
        <taxon>Viridiplantae</taxon>
        <taxon>Streptophyta</taxon>
        <taxon>Embryophyta</taxon>
        <taxon>Tracheophyta</taxon>
        <taxon>Spermatophyta</taxon>
        <taxon>Magnoliopsida</taxon>
        <taxon>eudicotyledons</taxon>
        <taxon>Gunneridae</taxon>
        <taxon>Pentapetalae</taxon>
        <taxon>asterids</taxon>
        <taxon>lamiids</taxon>
        <taxon>Lamiales</taxon>
        <taxon>Pedaliaceae</taxon>
        <taxon>Sesamum</taxon>
    </lineage>
</organism>
<dbReference type="EMBL" id="JACGWN010000013">
    <property type="protein sequence ID" value="KAL0411528.1"/>
    <property type="molecule type" value="Genomic_DNA"/>
</dbReference>
<dbReference type="AlphaFoldDB" id="A0AAW2U4S3"/>
<dbReference type="Gene3D" id="3.30.420.10">
    <property type="entry name" value="Ribonuclease H-like superfamily/Ribonuclease H"/>
    <property type="match status" value="1"/>
</dbReference>
<dbReference type="SUPFAM" id="SSF53098">
    <property type="entry name" value="Ribonuclease H-like"/>
    <property type="match status" value="1"/>
</dbReference>
<comment type="caution">
    <text evidence="1">The sequence shown here is derived from an EMBL/GenBank/DDBJ whole genome shotgun (WGS) entry which is preliminary data.</text>
</comment>
<reference evidence="1" key="2">
    <citation type="journal article" date="2024" name="Plant">
        <title>Genomic evolution and insights into agronomic trait innovations of Sesamum species.</title>
        <authorList>
            <person name="Miao H."/>
            <person name="Wang L."/>
            <person name="Qu L."/>
            <person name="Liu H."/>
            <person name="Sun Y."/>
            <person name="Le M."/>
            <person name="Wang Q."/>
            <person name="Wei S."/>
            <person name="Zheng Y."/>
            <person name="Lin W."/>
            <person name="Duan Y."/>
            <person name="Cao H."/>
            <person name="Xiong S."/>
            <person name="Wang X."/>
            <person name="Wei L."/>
            <person name="Li C."/>
            <person name="Ma Q."/>
            <person name="Ju M."/>
            <person name="Zhao R."/>
            <person name="Li G."/>
            <person name="Mu C."/>
            <person name="Tian Q."/>
            <person name="Mei H."/>
            <person name="Zhang T."/>
            <person name="Gao T."/>
            <person name="Zhang H."/>
        </authorList>
    </citation>
    <scope>NUCLEOTIDE SEQUENCE</scope>
    <source>
        <strain evidence="1">KEN1</strain>
    </source>
</reference>
<name>A0AAW2U4S3_9LAMI</name>
<gene>
    <name evidence="1" type="ORF">Slati_3742500</name>
</gene>
<protein>
    <submittedName>
        <fullName evidence="1">Uncharacterized protein</fullName>
    </submittedName>
</protein>
<accession>A0AAW2U4S3</accession>
<dbReference type="InterPro" id="IPR036397">
    <property type="entry name" value="RNaseH_sf"/>
</dbReference>
<reference evidence="1" key="1">
    <citation type="submission" date="2020-06" db="EMBL/GenBank/DDBJ databases">
        <authorList>
            <person name="Li T."/>
            <person name="Hu X."/>
            <person name="Zhang T."/>
            <person name="Song X."/>
            <person name="Zhang H."/>
            <person name="Dai N."/>
            <person name="Sheng W."/>
            <person name="Hou X."/>
            <person name="Wei L."/>
        </authorList>
    </citation>
    <scope>NUCLEOTIDE SEQUENCE</scope>
    <source>
        <strain evidence="1">KEN1</strain>
        <tissue evidence="1">Leaf</tissue>
    </source>
</reference>
<dbReference type="InterPro" id="IPR012337">
    <property type="entry name" value="RNaseH-like_sf"/>
</dbReference>